<dbReference type="InterPro" id="IPR036259">
    <property type="entry name" value="MFS_trans_sf"/>
</dbReference>
<evidence type="ECO:0000256" key="3">
    <source>
        <dbReference type="ARBA" id="ARBA00022692"/>
    </source>
</evidence>
<evidence type="ECO:0000256" key="4">
    <source>
        <dbReference type="ARBA" id="ARBA00022989"/>
    </source>
</evidence>
<dbReference type="GO" id="GO:0016020">
    <property type="term" value="C:membrane"/>
    <property type="evidence" value="ECO:0007669"/>
    <property type="project" value="UniProtKB-SubCell"/>
</dbReference>
<keyword evidence="4 6" id="KW-1133">Transmembrane helix</keyword>
<dbReference type="AlphaFoldDB" id="A0AAV5GGV1"/>
<feature type="transmembrane region" description="Helical" evidence="6">
    <location>
        <begin position="194"/>
        <end position="216"/>
    </location>
</feature>
<feature type="transmembrane region" description="Helical" evidence="6">
    <location>
        <begin position="262"/>
        <end position="283"/>
    </location>
</feature>
<evidence type="ECO:0000313" key="8">
    <source>
        <dbReference type="Proteomes" id="UP001342314"/>
    </source>
</evidence>
<organism evidence="7 8">
    <name type="scientific">Rhodotorula paludigena</name>
    <dbReference type="NCBI Taxonomy" id="86838"/>
    <lineage>
        <taxon>Eukaryota</taxon>
        <taxon>Fungi</taxon>
        <taxon>Dikarya</taxon>
        <taxon>Basidiomycota</taxon>
        <taxon>Pucciniomycotina</taxon>
        <taxon>Microbotryomycetes</taxon>
        <taxon>Sporidiobolales</taxon>
        <taxon>Sporidiobolaceae</taxon>
        <taxon>Rhodotorula</taxon>
    </lineage>
</organism>
<gene>
    <name evidence="7" type="ORF">Rhopal_001946-T1</name>
</gene>
<keyword evidence="8" id="KW-1185">Reference proteome</keyword>
<dbReference type="EMBL" id="BQKY01000004">
    <property type="protein sequence ID" value="GJN88975.1"/>
    <property type="molecule type" value="Genomic_DNA"/>
</dbReference>
<dbReference type="FunFam" id="1.20.1250.20:FF:000068">
    <property type="entry name" value="MFS general substrate transporter"/>
    <property type="match status" value="1"/>
</dbReference>
<evidence type="ECO:0000256" key="5">
    <source>
        <dbReference type="ARBA" id="ARBA00023136"/>
    </source>
</evidence>
<sequence length="508" mass="56765">MSSASTHSGQEKAVEARKEEAICTTASDDDAPLLTPEEEKKLIRRIDYRLVPFLSLLYLLSFLDRVNIGQARLDGLEADLGLVGNQYQATLVIFFVGYVVTEVPSNMLLKRIRPSRLIPAVMLAWGLVMTLMCLVKNYAGLLAARFFLGLAESPLFPNIRIAIFFSSATLSGAFGGILAYGLGQADGVGGLPGWAHIFLWEGLLTFLVALAAPFMIEDFPEDAKMLSPVERKFIIKRLADDIGTSGEFRWVHVKNAFKDWRVYIMMLIYIGVAEPLYSLALFTPTIISELGTFNRWQSQLLSTPPYFLAFIITLASALYSDRVKRRGWFNVFWMSIVVIGYAILLGNDPREKPGVSYFALFLCVAGVAPAIPMTIVWTGNNLSPTLKRGTGMGMMFTLGNSGGIISSLVYFTEDRPRYYRGHGVGLAFAAMAVVLSLFMTLYLSWENKRRDRLYGTKTEDLHGPLGAELQSKILSDVEVRRKFGLENWTPEQIEEAGDRLEPIFRYYP</sequence>
<feature type="transmembrane region" description="Helical" evidence="6">
    <location>
        <begin position="423"/>
        <end position="443"/>
    </location>
</feature>
<evidence type="ECO:0000256" key="6">
    <source>
        <dbReference type="SAM" id="Phobius"/>
    </source>
</evidence>
<dbReference type="PANTHER" id="PTHR43791">
    <property type="entry name" value="PERMEASE-RELATED"/>
    <property type="match status" value="1"/>
</dbReference>
<feature type="transmembrane region" description="Helical" evidence="6">
    <location>
        <begin position="88"/>
        <end position="109"/>
    </location>
</feature>
<comment type="caution">
    <text evidence="7">The sequence shown here is derived from an EMBL/GenBank/DDBJ whole genome shotgun (WGS) entry which is preliminary data.</text>
</comment>
<dbReference type="GO" id="GO:0022857">
    <property type="term" value="F:transmembrane transporter activity"/>
    <property type="evidence" value="ECO:0007669"/>
    <property type="project" value="InterPro"/>
</dbReference>
<dbReference type="Proteomes" id="UP001342314">
    <property type="component" value="Unassembled WGS sequence"/>
</dbReference>
<dbReference type="SUPFAM" id="SSF103473">
    <property type="entry name" value="MFS general substrate transporter"/>
    <property type="match status" value="1"/>
</dbReference>
<feature type="transmembrane region" description="Helical" evidence="6">
    <location>
        <begin position="303"/>
        <end position="320"/>
    </location>
</feature>
<evidence type="ECO:0000256" key="1">
    <source>
        <dbReference type="ARBA" id="ARBA00004141"/>
    </source>
</evidence>
<reference evidence="7 8" key="1">
    <citation type="submission" date="2021-12" db="EMBL/GenBank/DDBJ databases">
        <title>High titer production of polyol ester of fatty acids by Rhodotorula paludigena BS15 towards product separation-free biomass refinery.</title>
        <authorList>
            <person name="Mano J."/>
            <person name="Ono H."/>
            <person name="Tanaka T."/>
            <person name="Naito K."/>
            <person name="Sushida H."/>
            <person name="Ike M."/>
            <person name="Tokuyasu K."/>
            <person name="Kitaoka M."/>
        </authorList>
    </citation>
    <scope>NUCLEOTIDE SEQUENCE [LARGE SCALE GENOMIC DNA]</scope>
    <source>
        <strain evidence="7 8">BS15</strain>
    </source>
</reference>
<feature type="transmembrane region" description="Helical" evidence="6">
    <location>
        <begin position="50"/>
        <end position="68"/>
    </location>
</feature>
<dbReference type="Pfam" id="PF07690">
    <property type="entry name" value="MFS_1"/>
    <property type="match status" value="1"/>
</dbReference>
<feature type="transmembrane region" description="Helical" evidence="6">
    <location>
        <begin position="163"/>
        <end position="182"/>
    </location>
</feature>
<evidence type="ECO:0000256" key="2">
    <source>
        <dbReference type="ARBA" id="ARBA00022448"/>
    </source>
</evidence>
<keyword evidence="2" id="KW-0813">Transport</keyword>
<protein>
    <submittedName>
        <fullName evidence="7">Uncharacterized protein</fullName>
    </submittedName>
</protein>
<feature type="transmembrane region" description="Helical" evidence="6">
    <location>
        <begin position="357"/>
        <end position="379"/>
    </location>
</feature>
<feature type="transmembrane region" description="Helical" evidence="6">
    <location>
        <begin position="391"/>
        <end position="411"/>
    </location>
</feature>
<proteinExistence type="predicted"/>
<comment type="subcellular location">
    <subcellularLocation>
        <location evidence="1">Membrane</location>
        <topology evidence="1">Multi-pass membrane protein</topology>
    </subcellularLocation>
</comment>
<keyword evidence="3 6" id="KW-0812">Transmembrane</keyword>
<name>A0AAV5GGV1_9BASI</name>
<dbReference type="PANTHER" id="PTHR43791:SF19">
    <property type="entry name" value="TRANSPORTER, PUTATIVE (AFU_ORTHOLOGUE AFUA_1G01812)-RELATED"/>
    <property type="match status" value="1"/>
</dbReference>
<feature type="transmembrane region" description="Helical" evidence="6">
    <location>
        <begin position="327"/>
        <end position="345"/>
    </location>
</feature>
<evidence type="ECO:0000313" key="7">
    <source>
        <dbReference type="EMBL" id="GJN88975.1"/>
    </source>
</evidence>
<keyword evidence="5 6" id="KW-0472">Membrane</keyword>
<accession>A0AAV5GGV1</accession>
<dbReference type="Gene3D" id="1.20.1250.20">
    <property type="entry name" value="MFS general substrate transporter like domains"/>
    <property type="match status" value="2"/>
</dbReference>
<dbReference type="InterPro" id="IPR011701">
    <property type="entry name" value="MFS"/>
</dbReference>